<organism evidence="2 3">
    <name type="scientific">Schizopora paradoxa</name>
    <dbReference type="NCBI Taxonomy" id="27342"/>
    <lineage>
        <taxon>Eukaryota</taxon>
        <taxon>Fungi</taxon>
        <taxon>Dikarya</taxon>
        <taxon>Basidiomycota</taxon>
        <taxon>Agaricomycotina</taxon>
        <taxon>Agaricomycetes</taxon>
        <taxon>Hymenochaetales</taxon>
        <taxon>Schizoporaceae</taxon>
        <taxon>Schizopora</taxon>
    </lineage>
</organism>
<evidence type="ECO:0000313" key="2">
    <source>
        <dbReference type="EMBL" id="KLO06401.1"/>
    </source>
</evidence>
<feature type="region of interest" description="Disordered" evidence="1">
    <location>
        <begin position="134"/>
        <end position="166"/>
    </location>
</feature>
<dbReference type="GO" id="GO:0042256">
    <property type="term" value="P:cytosolic ribosome assembly"/>
    <property type="evidence" value="ECO:0007669"/>
    <property type="project" value="TreeGrafter"/>
</dbReference>
<dbReference type="STRING" id="27342.A0A0H2RNL9"/>
<dbReference type="PANTHER" id="PTHR10826:SF1">
    <property type="entry name" value="COMPLEMENT COMPONENT 1 Q SUBCOMPONENT-BINDING PROTEIN, MITOCHONDRIAL"/>
    <property type="match status" value="1"/>
</dbReference>
<sequence>MSCMLRSVRQAVAVSSRSVASRHVQQRAIAFAAGSLRQASRGSSVLRLSSLNSRSFSVSARVLGEGSNSAFASKLGEELQYEKETASSEDPDFIKDFKAQGVWKIVDTPGSDEVTLTRSFGNEEIRLMISIADMETSPSYEEPPEAAEAEEDGEGKKADELEPPSGVTSPIRCSICITKNGVSGAINVDALCDEGAFLLENISFYNDTKVGTELTADADWKRRGLYVGPQFEQLDPSVQEEFEAYLVERGVDEALALFIPDYAEWKEQQEYVHWLENLKKFVEA</sequence>
<dbReference type="InterPro" id="IPR003428">
    <property type="entry name" value="MAM33"/>
</dbReference>
<proteinExistence type="predicted"/>
<evidence type="ECO:0000256" key="1">
    <source>
        <dbReference type="SAM" id="MobiDB-lite"/>
    </source>
</evidence>
<dbReference type="InParanoid" id="A0A0H2RNL9"/>
<dbReference type="Pfam" id="PF02330">
    <property type="entry name" value="MAM33"/>
    <property type="match status" value="1"/>
</dbReference>
<dbReference type="InterPro" id="IPR036561">
    <property type="entry name" value="MAM33_sf"/>
</dbReference>
<dbReference type="Proteomes" id="UP000053477">
    <property type="component" value="Unassembled WGS sequence"/>
</dbReference>
<protein>
    <submittedName>
        <fullName evidence="2">Mitochondrial glyco protein</fullName>
    </submittedName>
</protein>
<dbReference type="Gene3D" id="3.10.280.10">
    <property type="entry name" value="Mitochondrial glycoprotein"/>
    <property type="match status" value="1"/>
</dbReference>
<accession>A0A0H2RNL9</accession>
<dbReference type="FunCoup" id="A0A0H2RNL9">
    <property type="interactions" value="111"/>
</dbReference>
<dbReference type="AlphaFoldDB" id="A0A0H2RNL9"/>
<dbReference type="OrthoDB" id="278212at2759"/>
<dbReference type="GO" id="GO:0005759">
    <property type="term" value="C:mitochondrial matrix"/>
    <property type="evidence" value="ECO:0007669"/>
    <property type="project" value="InterPro"/>
</dbReference>
<dbReference type="SUPFAM" id="SSF54529">
    <property type="entry name" value="Mitochondrial glycoprotein MAM33-like"/>
    <property type="match status" value="1"/>
</dbReference>
<dbReference type="PANTHER" id="PTHR10826">
    <property type="entry name" value="COMPLEMENT COMPONENT 1"/>
    <property type="match status" value="1"/>
</dbReference>
<reference evidence="2 3" key="1">
    <citation type="submission" date="2015-04" db="EMBL/GenBank/DDBJ databases">
        <title>Complete genome sequence of Schizopora paradoxa KUC8140, a cosmopolitan wood degrader in East Asia.</title>
        <authorList>
            <consortium name="DOE Joint Genome Institute"/>
            <person name="Min B."/>
            <person name="Park H."/>
            <person name="Jang Y."/>
            <person name="Kim J.-J."/>
            <person name="Kim K.H."/>
            <person name="Pangilinan J."/>
            <person name="Lipzen A."/>
            <person name="Riley R."/>
            <person name="Grigoriev I.V."/>
            <person name="Spatafora J.W."/>
            <person name="Choi I.-G."/>
        </authorList>
    </citation>
    <scope>NUCLEOTIDE SEQUENCE [LARGE SCALE GENOMIC DNA]</scope>
    <source>
        <strain evidence="2 3">KUC8140</strain>
    </source>
</reference>
<gene>
    <name evidence="2" type="ORF">SCHPADRAFT_895461</name>
</gene>
<dbReference type="EMBL" id="KQ086210">
    <property type="protein sequence ID" value="KLO06401.1"/>
    <property type="molecule type" value="Genomic_DNA"/>
</dbReference>
<keyword evidence="3" id="KW-1185">Reference proteome</keyword>
<name>A0A0H2RNL9_9AGAM</name>
<feature type="compositionally biased region" description="Acidic residues" evidence="1">
    <location>
        <begin position="142"/>
        <end position="153"/>
    </location>
</feature>
<evidence type="ECO:0000313" key="3">
    <source>
        <dbReference type="Proteomes" id="UP000053477"/>
    </source>
</evidence>